<evidence type="ECO:0000256" key="13">
    <source>
        <dbReference type="ARBA" id="ARBA00044727"/>
    </source>
</evidence>
<evidence type="ECO:0000256" key="5">
    <source>
        <dbReference type="ARBA" id="ARBA00018512"/>
    </source>
</evidence>
<feature type="transmembrane region" description="Helical" evidence="15">
    <location>
        <begin position="6"/>
        <end position="21"/>
    </location>
</feature>
<feature type="transmembrane region" description="Helical" evidence="15">
    <location>
        <begin position="153"/>
        <end position="174"/>
    </location>
</feature>
<evidence type="ECO:0000256" key="7">
    <source>
        <dbReference type="ARBA" id="ARBA00022679"/>
    </source>
</evidence>
<comment type="pathway">
    <text evidence="2">Protein modification; protein glycosylation.</text>
</comment>
<keyword evidence="10 15" id="KW-1133">Transmembrane helix</keyword>
<keyword evidence="17" id="KW-1185">Reference proteome</keyword>
<comment type="catalytic activity">
    <reaction evidence="14">
        <text>an alpha-D-Glc-(1-&gt;3)-alpha-D-Glc-(1-&gt;3)-alpha-D-Man-(1-&gt;2)-alpha-D-Man-(1-&gt;2)-alpha-D-Man-(1-&gt;3)-[alpha-D-Man-(1-&gt;2)-alpha-D-Man-(1-&gt;3)-[alpha-D-Man-(1-&gt;2)-alpha-D-Man-(1-&gt;6)]-alpha-D-Man-(1-&gt;6)]-beta-D-Man-(1-&gt;4)-beta-D-GlcNAc-(1-&gt;4)-alpha-D-GlcNAc-diphospho-di-trans,poly-cis-dolichol + a di-trans,poly-cis-dolichyl beta-D-glucosyl phosphate = a alpha-D-Glc-(1-&gt;2)-alpha-D-Glc-(1-&gt;3)-alpha-D-Glc-(1-&gt;3)-alpha-D-Man-(1-&gt;2)-alpha-D-Man-(1-&gt;2)-alpha-D-Man-(1-&gt;3)-[alpha-D-Man-(1-&gt;2)-alpha-D-Man-(1-&gt;3)-[alpha-D-Man-(1-&gt;2)-alpha-D-Man-(1-&gt;6)]-alpha-D-Man-(1-&gt;6)]-beta-D-Man-(1-&gt;4)-beta-D-GlcNAc-(1-&gt;4)-alpha-D-GlcNAc-diphospho-di-trans,poly-cis-dolichol + a di-trans,poly-cis-dolichyl phosphate + H(+)</text>
        <dbReference type="Rhea" id="RHEA:29543"/>
        <dbReference type="Rhea" id="RHEA-COMP:19498"/>
        <dbReference type="Rhea" id="RHEA-COMP:19502"/>
        <dbReference type="Rhea" id="RHEA-COMP:19512"/>
        <dbReference type="Rhea" id="RHEA-COMP:19522"/>
        <dbReference type="ChEBI" id="CHEBI:15378"/>
        <dbReference type="ChEBI" id="CHEBI:57525"/>
        <dbReference type="ChEBI" id="CHEBI:57683"/>
        <dbReference type="ChEBI" id="CHEBI:132522"/>
        <dbReference type="ChEBI" id="CHEBI:132523"/>
        <dbReference type="EC" id="2.4.1.256"/>
    </reaction>
    <physiologicalReaction direction="left-to-right" evidence="14">
        <dbReference type="Rhea" id="RHEA:29544"/>
    </physiologicalReaction>
</comment>
<feature type="transmembrane region" description="Helical" evidence="15">
    <location>
        <begin position="28"/>
        <end position="44"/>
    </location>
</feature>
<evidence type="ECO:0000256" key="3">
    <source>
        <dbReference type="ARBA" id="ARBA00010600"/>
    </source>
</evidence>
<feature type="transmembrane region" description="Helical" evidence="15">
    <location>
        <begin position="471"/>
        <end position="491"/>
    </location>
</feature>
<dbReference type="EMBL" id="JNVN01000208">
    <property type="protein sequence ID" value="KHJ35914.1"/>
    <property type="molecule type" value="Genomic_DNA"/>
</dbReference>
<dbReference type="OMA" id="VWDSKIT"/>
<dbReference type="GO" id="GO:0006488">
    <property type="term" value="P:dolichol-linked oligosaccharide biosynthetic process"/>
    <property type="evidence" value="ECO:0007669"/>
    <property type="project" value="InterPro"/>
</dbReference>
<dbReference type="UniPathway" id="UPA00378"/>
<keyword evidence="9" id="KW-0256">Endoplasmic reticulum</keyword>
<protein>
    <recommendedName>
        <fullName evidence="5">Dol-P-Glc:Glc(2)Man(9)GlcNAc(2)-PP-Dol alpha-1,2-glucosyltransferase</fullName>
        <ecNumber evidence="4">2.4.1.256</ecNumber>
    </recommendedName>
    <alternativeName>
        <fullName evidence="12">Asparagine-linked glycosylation protein 10</fullName>
    </alternativeName>
</protein>
<comment type="caution">
    <text evidence="16">The sequence shown here is derived from an EMBL/GenBank/DDBJ whole genome shotgun (WGS) entry which is preliminary data.</text>
</comment>
<comment type="subcellular location">
    <subcellularLocation>
        <location evidence="1">Endoplasmic reticulum membrane</location>
        <topology evidence="1">Multi-pass membrane protein</topology>
    </subcellularLocation>
</comment>
<comment type="function">
    <text evidence="13">Dol-P-Glc:Glc(2)Man(9)GlcNAc(2)-PP-Dol alpha-1,2-glucosyltransferase that operates in the biosynthetic pathway of dolichol-linked oligosaccharides, the glycan precursors employed in protein asparagine (N)-glycosylation. The assembly of dolichol-linked oligosaccharides begins on the cytosolic side of the endoplasmic reticulum membrane and finishes in its lumen. The sequential addition of sugars to dolichol pyrophosphate produces dolichol-linked oligosaccharides containing fourteen sugars, including two GlcNAcs, nine mannoses and three glucoses. Once assembled, the oligosaccharide is transferred from the lipid to nascent proteins by oligosaccharyltransferases. In the lumen of the endoplasmic reticulum, adds the third and last glucose residue from dolichyl phosphate glucose (Dol-P-Glc) onto the lipid-linked oligosaccharide intermediate Glc(2)Man(9)GlcNAc(2)-PP-Dol to produce Glc(3)Man(9)GlcNAc(2)-PP-Dol.</text>
</comment>
<evidence type="ECO:0000256" key="10">
    <source>
        <dbReference type="ARBA" id="ARBA00022989"/>
    </source>
</evidence>
<gene>
    <name evidence="16" type="ORF">EV44_g0394</name>
</gene>
<evidence type="ECO:0000256" key="11">
    <source>
        <dbReference type="ARBA" id="ARBA00023136"/>
    </source>
</evidence>
<feature type="transmembrane region" description="Helical" evidence="15">
    <location>
        <begin position="115"/>
        <end position="133"/>
    </location>
</feature>
<evidence type="ECO:0000256" key="15">
    <source>
        <dbReference type="SAM" id="Phobius"/>
    </source>
</evidence>
<accession>A0A0B1PHB0</accession>
<sequence>MLDVSALITLLLIAFYLLKQYKSISFKISVIAGGSFLYLLIFFWENSVTKIVPDPYLDEIFHIPQAQAYCNGRFNVWDQKLTTPPGLYILAALKALIFQNSTEIYCGIDALRSQNGIALLAIFLFACSCRLQITKSYQEVVHTAFNIALFPPLFFFSGLFYTDVISLFSVLVVYKLVLDRKKSCNGYYNNLSLLIAGIASLTIRQTNIFWTTIFSGAIDLTNALELEEILQRELDPPPGNHQQCGHGRRTFDIPLNEAHLQDFVDFILKVIVVVFKRPGFVAKRIWPYITILISFASFVLWNGGIVLGDKSNHVVLIHLPQMLYLWPFITFFSAPLIIPTATKVLYNMKKFYLVIPKSFRFYQSYTWTLFYTIAALTSSIIIVKYNTIIHPFILADNRHYMFYIFRYTILRHTKIRYFLVPIYLICSYLIYLTFCTQTTTPKHLKSSNQKLACRGKPYWLWRSTQYEAPKISIVLILLITTALSLITCPLVETRYFIVPWVLWRLNIPPAYLRSRELGLNAARNINSLHQKILKLQGFTLWIETFWLLLIDLVVGYIFLYHGFEWPQEPGRVQRFMW</sequence>
<dbReference type="AlphaFoldDB" id="A0A0B1PHB0"/>
<proteinExistence type="inferred from homology"/>
<dbReference type="STRING" id="52586.A0A0B1PHB0"/>
<comment type="similarity">
    <text evidence="3">Belongs to the ALG10 glucosyltransferase family.</text>
</comment>
<dbReference type="EC" id="2.4.1.256" evidence="4"/>
<dbReference type="HOGENOM" id="CLU_017053_0_0_1"/>
<organism evidence="16 17">
    <name type="scientific">Uncinula necator</name>
    <name type="common">Grape powdery mildew</name>
    <dbReference type="NCBI Taxonomy" id="52586"/>
    <lineage>
        <taxon>Eukaryota</taxon>
        <taxon>Fungi</taxon>
        <taxon>Dikarya</taxon>
        <taxon>Ascomycota</taxon>
        <taxon>Pezizomycotina</taxon>
        <taxon>Leotiomycetes</taxon>
        <taxon>Erysiphales</taxon>
        <taxon>Erysiphaceae</taxon>
        <taxon>Erysiphe</taxon>
    </lineage>
</organism>
<dbReference type="GO" id="GO:0106073">
    <property type="term" value="F:dolichyl pyrophosphate Glc2Man9GlcNAc2 alpha-1,2-glucosyltransferase activity"/>
    <property type="evidence" value="ECO:0007669"/>
    <property type="project" value="UniProtKB-EC"/>
</dbReference>
<feature type="transmembrane region" description="Helical" evidence="15">
    <location>
        <begin position="538"/>
        <end position="559"/>
    </location>
</feature>
<dbReference type="PANTHER" id="PTHR12989:SF10">
    <property type="entry name" value="DOL-P-GLC:GLC(2)MAN(9)GLCNAC(2)-PP-DOL ALPHA-1,2-GLUCOSYLTRANSFERASE-RELATED"/>
    <property type="match status" value="1"/>
</dbReference>
<feature type="transmembrane region" description="Helical" evidence="15">
    <location>
        <begin position="417"/>
        <end position="434"/>
    </location>
</feature>
<dbReference type="Pfam" id="PF04922">
    <property type="entry name" value="DIE2_ALG10"/>
    <property type="match status" value="1"/>
</dbReference>
<dbReference type="GO" id="GO:0005789">
    <property type="term" value="C:endoplasmic reticulum membrane"/>
    <property type="evidence" value="ECO:0007669"/>
    <property type="project" value="UniProtKB-SubCell"/>
</dbReference>
<keyword evidence="7 16" id="KW-0808">Transferase</keyword>
<evidence type="ECO:0000256" key="12">
    <source>
        <dbReference type="ARBA" id="ARBA00032069"/>
    </source>
</evidence>
<evidence type="ECO:0000256" key="1">
    <source>
        <dbReference type="ARBA" id="ARBA00004477"/>
    </source>
</evidence>
<evidence type="ECO:0000256" key="4">
    <source>
        <dbReference type="ARBA" id="ARBA00011967"/>
    </source>
</evidence>
<reference evidence="16 17" key="1">
    <citation type="journal article" date="2014" name="BMC Genomics">
        <title>Adaptive genomic structural variation in the grape powdery mildew pathogen, Erysiphe necator.</title>
        <authorList>
            <person name="Jones L."/>
            <person name="Riaz S."/>
            <person name="Morales-Cruz A."/>
            <person name="Amrine K.C."/>
            <person name="McGuire B."/>
            <person name="Gubler W.D."/>
            <person name="Walker M.A."/>
            <person name="Cantu D."/>
        </authorList>
    </citation>
    <scope>NUCLEOTIDE SEQUENCE [LARGE SCALE GENOMIC DNA]</scope>
    <source>
        <strain evidence="17">c</strain>
    </source>
</reference>
<evidence type="ECO:0000256" key="2">
    <source>
        <dbReference type="ARBA" id="ARBA00004922"/>
    </source>
</evidence>
<feature type="transmembrane region" description="Helical" evidence="15">
    <location>
        <begin position="324"/>
        <end position="345"/>
    </location>
</feature>
<keyword evidence="8 15" id="KW-0812">Transmembrane</keyword>
<evidence type="ECO:0000313" key="17">
    <source>
        <dbReference type="Proteomes" id="UP000030854"/>
    </source>
</evidence>
<dbReference type="PIRSF" id="PIRSF028810">
    <property type="entry name" value="Alpha1_2_glucosyltferase_Alg10"/>
    <property type="match status" value="1"/>
</dbReference>
<feature type="transmembrane region" description="Helical" evidence="15">
    <location>
        <begin position="87"/>
        <end position="108"/>
    </location>
</feature>
<dbReference type="Proteomes" id="UP000030854">
    <property type="component" value="Unassembled WGS sequence"/>
</dbReference>
<evidence type="ECO:0000256" key="14">
    <source>
        <dbReference type="ARBA" id="ARBA00048064"/>
    </source>
</evidence>
<evidence type="ECO:0000313" key="16">
    <source>
        <dbReference type="EMBL" id="KHJ35914.1"/>
    </source>
</evidence>
<evidence type="ECO:0000256" key="8">
    <source>
        <dbReference type="ARBA" id="ARBA00022692"/>
    </source>
</evidence>
<evidence type="ECO:0000256" key="6">
    <source>
        <dbReference type="ARBA" id="ARBA00022676"/>
    </source>
</evidence>
<feature type="transmembrane region" description="Helical" evidence="15">
    <location>
        <begin position="365"/>
        <end position="382"/>
    </location>
</feature>
<feature type="transmembrane region" description="Helical" evidence="15">
    <location>
        <begin position="285"/>
        <end position="304"/>
    </location>
</feature>
<dbReference type="PANTHER" id="PTHR12989">
    <property type="entry name" value="ALPHA-1,2-GLUCOSYLTRANSFERASE ALG10"/>
    <property type="match status" value="1"/>
</dbReference>
<dbReference type="InterPro" id="IPR016900">
    <property type="entry name" value="Alg10"/>
</dbReference>
<evidence type="ECO:0000256" key="9">
    <source>
        <dbReference type="ARBA" id="ARBA00022824"/>
    </source>
</evidence>
<keyword evidence="6" id="KW-0328">Glycosyltransferase</keyword>
<name>A0A0B1PHB0_UNCNE</name>
<keyword evidence="11 15" id="KW-0472">Membrane</keyword>